<dbReference type="CDD" id="cd00202">
    <property type="entry name" value="ZnF_GATA"/>
    <property type="match status" value="1"/>
</dbReference>
<keyword evidence="4" id="KW-0862">Zinc</keyword>
<dbReference type="GO" id="GO:0006355">
    <property type="term" value="P:regulation of DNA-templated transcription"/>
    <property type="evidence" value="ECO:0007669"/>
    <property type="project" value="InterPro"/>
</dbReference>
<comment type="caution">
    <text evidence="7">The sequence shown here is derived from an EMBL/GenBank/DDBJ whole genome shotgun (WGS) entry which is preliminary data.</text>
</comment>
<dbReference type="EMBL" id="CAJEWN010001776">
    <property type="protein sequence ID" value="CAD2199973.1"/>
    <property type="molecule type" value="Genomic_DNA"/>
</dbReference>
<dbReference type="GO" id="GO:0008270">
    <property type="term" value="F:zinc ion binding"/>
    <property type="evidence" value="ECO:0007669"/>
    <property type="project" value="UniProtKB-KW"/>
</dbReference>
<feature type="signal peptide" evidence="5">
    <location>
        <begin position="1"/>
        <end position="15"/>
    </location>
</feature>
<keyword evidence="2" id="KW-0804">Transcription</keyword>
<feature type="chain" id="PRO_5027706416" description="GATA-type domain-containing protein" evidence="5">
    <location>
        <begin position="16"/>
        <end position="321"/>
    </location>
</feature>
<keyword evidence="4" id="KW-0479">Metal-binding</keyword>
<evidence type="ECO:0000256" key="4">
    <source>
        <dbReference type="PROSITE-ProRule" id="PRU00094"/>
    </source>
</evidence>
<gene>
    <name evidence="7" type="ORF">MENT_LOCUS53409</name>
</gene>
<dbReference type="InterPro" id="IPR013088">
    <property type="entry name" value="Znf_NHR/GATA"/>
</dbReference>
<feature type="domain" description="GATA-type" evidence="6">
    <location>
        <begin position="216"/>
        <end position="273"/>
    </location>
</feature>
<dbReference type="Gene3D" id="3.30.50.10">
    <property type="entry name" value="Erythroid Transcription Factor GATA-1, subunit A"/>
    <property type="match status" value="1"/>
</dbReference>
<keyword evidence="1" id="KW-0805">Transcription regulation</keyword>
<dbReference type="SUPFAM" id="SSF57716">
    <property type="entry name" value="Glucocorticoid receptor-like (DNA-binding domain)"/>
    <property type="match status" value="1"/>
</dbReference>
<dbReference type="SMART" id="SM00401">
    <property type="entry name" value="ZnF_GATA"/>
    <property type="match status" value="1"/>
</dbReference>
<dbReference type="Proteomes" id="UP000580250">
    <property type="component" value="Unassembled WGS sequence"/>
</dbReference>
<proteinExistence type="predicted"/>
<evidence type="ECO:0000256" key="2">
    <source>
        <dbReference type="ARBA" id="ARBA00023163"/>
    </source>
</evidence>
<sequence length="321" mass="38530">MNKFIIITLSYLVVPLNILINCKILEVELKIKEDWEEKREFIYLKNNQIKERFVLIMNVNQGNKIENYFNNKTESFCKIEVDPVNKVFIVKLNTKSKFSSQLKTRILIEIANNEIVKKFLKNLGKQIRLNNNFIKNNNYYETSILDESLVELKINKKELLKVDIEAYKKKLLSSYWTEINLIGYKIELLEKQKVEYSKELESKIMEIGNKISEFNEGNLRNCFNCGAKQSKLWHNYLKQQYLCHVCGEYKRKFGKIRPRKLWFKTKKRITQDRKCCICETTSTSRWYCHSEHENYLCGTCYKKQYRAKLRTNKTERKNKNK</sequence>
<evidence type="ECO:0000256" key="5">
    <source>
        <dbReference type="SAM" id="SignalP"/>
    </source>
</evidence>
<evidence type="ECO:0000256" key="3">
    <source>
        <dbReference type="ARBA" id="ARBA00023242"/>
    </source>
</evidence>
<dbReference type="PROSITE" id="PS50114">
    <property type="entry name" value="GATA_ZN_FINGER_2"/>
    <property type="match status" value="1"/>
</dbReference>
<dbReference type="AlphaFoldDB" id="A0A6V7XL11"/>
<accession>A0A6V7XL11</accession>
<protein>
    <recommendedName>
        <fullName evidence="6">GATA-type domain-containing protein</fullName>
    </recommendedName>
</protein>
<name>A0A6V7XL11_MELEN</name>
<evidence type="ECO:0000256" key="1">
    <source>
        <dbReference type="ARBA" id="ARBA00023015"/>
    </source>
</evidence>
<keyword evidence="4" id="KW-0863">Zinc-finger</keyword>
<evidence type="ECO:0000259" key="6">
    <source>
        <dbReference type="PROSITE" id="PS50114"/>
    </source>
</evidence>
<reference evidence="7 8" key="1">
    <citation type="submission" date="2020-08" db="EMBL/GenBank/DDBJ databases">
        <authorList>
            <person name="Koutsovoulos G."/>
            <person name="Danchin GJ E."/>
        </authorList>
    </citation>
    <scope>NUCLEOTIDE SEQUENCE [LARGE SCALE GENOMIC DNA]</scope>
</reference>
<dbReference type="GO" id="GO:0043565">
    <property type="term" value="F:sequence-specific DNA binding"/>
    <property type="evidence" value="ECO:0007669"/>
    <property type="project" value="InterPro"/>
</dbReference>
<organism evidence="7 8">
    <name type="scientific">Meloidogyne enterolobii</name>
    <name type="common">Root-knot nematode worm</name>
    <name type="synonym">Meloidogyne mayaguensis</name>
    <dbReference type="NCBI Taxonomy" id="390850"/>
    <lineage>
        <taxon>Eukaryota</taxon>
        <taxon>Metazoa</taxon>
        <taxon>Ecdysozoa</taxon>
        <taxon>Nematoda</taxon>
        <taxon>Chromadorea</taxon>
        <taxon>Rhabditida</taxon>
        <taxon>Tylenchina</taxon>
        <taxon>Tylenchomorpha</taxon>
        <taxon>Tylenchoidea</taxon>
        <taxon>Meloidogynidae</taxon>
        <taxon>Meloidogyninae</taxon>
        <taxon>Meloidogyne</taxon>
    </lineage>
</organism>
<keyword evidence="5" id="KW-0732">Signal</keyword>
<evidence type="ECO:0000313" key="8">
    <source>
        <dbReference type="Proteomes" id="UP000580250"/>
    </source>
</evidence>
<dbReference type="InterPro" id="IPR000679">
    <property type="entry name" value="Znf_GATA"/>
</dbReference>
<keyword evidence="3" id="KW-0539">Nucleus</keyword>
<evidence type="ECO:0000313" key="7">
    <source>
        <dbReference type="EMBL" id="CAD2199973.1"/>
    </source>
</evidence>